<dbReference type="GO" id="GO:0006353">
    <property type="term" value="P:DNA-templated transcription termination"/>
    <property type="evidence" value="ECO:0007669"/>
    <property type="project" value="InterPro"/>
</dbReference>
<feature type="compositionally biased region" description="Basic residues" evidence="2">
    <location>
        <begin position="177"/>
        <end position="188"/>
    </location>
</feature>
<keyword evidence="5" id="KW-1185">Reference proteome</keyword>
<feature type="region of interest" description="Disordered" evidence="2">
    <location>
        <begin position="721"/>
        <end position="756"/>
    </location>
</feature>
<dbReference type="Proteomes" id="UP000154968">
    <property type="component" value="Segment"/>
</dbReference>
<gene>
    <name evidence="4" type="primary">011R</name>
    <name evidence="4" type="ORF">IIV22_011R</name>
</gene>
<dbReference type="InterPro" id="IPR003323">
    <property type="entry name" value="OTU_dom"/>
</dbReference>
<feature type="region of interest" description="Disordered" evidence="2">
    <location>
        <begin position="172"/>
        <end position="199"/>
    </location>
</feature>
<evidence type="ECO:0000256" key="1">
    <source>
        <dbReference type="ARBA" id="ARBA00022737"/>
    </source>
</evidence>
<dbReference type="CDD" id="cd22758">
    <property type="entry name" value="OTU_232R-like"/>
    <property type="match status" value="1"/>
</dbReference>
<dbReference type="Gene3D" id="3.90.70.80">
    <property type="match status" value="1"/>
</dbReference>
<evidence type="ECO:0000313" key="4">
    <source>
        <dbReference type="EMBL" id="CCV01688.1"/>
    </source>
</evidence>
<feature type="region of interest" description="Disordered" evidence="2">
    <location>
        <begin position="227"/>
        <end position="281"/>
    </location>
</feature>
<dbReference type="SUPFAM" id="SSF54001">
    <property type="entry name" value="Cysteine proteinases"/>
    <property type="match status" value="1"/>
</dbReference>
<evidence type="ECO:0000313" key="5">
    <source>
        <dbReference type="Proteomes" id="UP000154968"/>
    </source>
</evidence>
<dbReference type="PANTHER" id="PTHR44826">
    <property type="entry name" value="SPORE COAT PROTEIN SP85"/>
    <property type="match status" value="1"/>
</dbReference>
<dbReference type="EMBL" id="HF920633">
    <property type="protein sequence ID" value="CCV01688.1"/>
    <property type="molecule type" value="Genomic_DNA"/>
</dbReference>
<reference evidence="4 5" key="1">
    <citation type="journal article" date="2013" name="J. Gen. Virol.">
        <title>Complete genome sequence of invertebrate iridescent virus 22 isolated from a blackfly larva.</title>
        <authorList>
            <person name="Piegu B."/>
            <person name="Guizard S."/>
            <person name="Spears T."/>
            <person name="Cruaud C."/>
            <person name="Couloux A."/>
            <person name="Bideshi D.K."/>
            <person name="Federici B.A."/>
            <person name="Bigot Y."/>
        </authorList>
    </citation>
    <scope>NUCLEOTIDE SEQUENCE [LARGE SCALE GENOMIC DNA]</scope>
</reference>
<sequence length="887" mass="98813">MCDIDLKTCEKSSKYKKKDIVDLGKKCGVDPYLPNGREKTRKVICTEIVNQYSANPSSSDNSDDDEGQNIDPICGISEKDCNELDKVNLLALGEYCGVDVYTPKGNLKSSKSICKAVNGLKQTKSPSKADLKNMDLNDLKKLAKKLDIDWKNKNLKELQYLIAKQINAIKSISPSRSRSRSPSPKRSRSPSVQNMKKKDLKALAKALGAKEKKIEKMDKQDLIDYILSRKKSPSPSPRPRSPSPRPRSPSPRPRSPSPRPRSPSPRPRSPSPRPRYRAADLLGKKVVELRELAKSEGLTKWNGKTPSKMLKQDLVDFLMHISGGGKIPKTPSPIKPSFSPKNRSELALLKVPELKAMALSYGLKKFKDKTPSQLRKNDFIDFIISKQKSRSISPQISLKESKSPPKYKSKEFVTTDESEDELVVTKKKKKSVRRSRTPSVRRSPPASVRRSRTPSVRRSPPASVRRSRTPSVRRSPPASVRRSRTPSVRRSPPASVRRSRTPSVRRSPPASVGSQPLPQPTNSPSITVDPSVTPPQSKKIAKPDLPVYIGINADKDLEILANEFNYRVVQVKGDGNCLFRAVSKSLKLNENKSYSHEALRAMVITYLKKNKDFLEPYLEYVTESGDTTPEEYQKNVKRYIKNMSKSGTWGDFICLKVLSEELKVQFNLLILNTRQFQLISNDDSFTTLIPLGFIDDYHYTALVPINVSEIPLPPSVQPSIRPSVQPSIRPSVQPSIRPSVQPSIRPSVQPSIRPSVQPSIVPPSIPSIKPSIQPSVVPPSIQPSIRPSIQPSVVPPSIQPSIRPSIQPSVVPPSIQPSIRPSIQPSIKPQPSKGIAPKIPPPVFKKVKPLSSVNELLEIMDKVKPYVFDDISQLQKAERQIMVSLGM</sequence>
<feature type="compositionally biased region" description="Basic residues" evidence="2">
    <location>
        <begin position="425"/>
        <end position="436"/>
    </location>
</feature>
<feature type="compositionally biased region" description="Low complexity" evidence="2">
    <location>
        <begin position="437"/>
        <end position="512"/>
    </location>
</feature>
<dbReference type="SMART" id="SM00959">
    <property type="entry name" value="Rho_N"/>
    <property type="match status" value="4"/>
</dbReference>
<protein>
    <submittedName>
        <fullName evidence="4">Ubiquitin thioesterase, Virion core protein</fullName>
    </submittedName>
</protein>
<proteinExistence type="predicted"/>
<evidence type="ECO:0000259" key="3">
    <source>
        <dbReference type="PROSITE" id="PS50802"/>
    </source>
</evidence>
<name>S6DA38_9VIRU</name>
<dbReference type="PROSITE" id="PS50802">
    <property type="entry name" value="OTU"/>
    <property type="match status" value="1"/>
</dbReference>
<feature type="compositionally biased region" description="Pro residues" evidence="2">
    <location>
        <begin position="234"/>
        <end position="273"/>
    </location>
</feature>
<keyword evidence="1" id="KW-0677">Repeat</keyword>
<dbReference type="InterPro" id="IPR051860">
    <property type="entry name" value="Plasmodium_CSP_Invasion"/>
</dbReference>
<dbReference type="RefSeq" id="YP_008357309.1">
    <property type="nucleotide sequence ID" value="NC_021901.1"/>
</dbReference>
<dbReference type="PANTHER" id="PTHR44826:SF3">
    <property type="entry name" value="SPORE COAT PROTEIN SP85"/>
    <property type="match status" value="1"/>
</dbReference>
<feature type="region of interest" description="Disordered" evidence="2">
    <location>
        <begin position="393"/>
        <end position="540"/>
    </location>
</feature>
<dbReference type="KEGG" id="vg:16414350"/>
<evidence type="ECO:0000256" key="2">
    <source>
        <dbReference type="SAM" id="MobiDB-lite"/>
    </source>
</evidence>
<dbReference type="Pfam" id="PF02338">
    <property type="entry name" value="OTU"/>
    <property type="match status" value="1"/>
</dbReference>
<accession>S6DA38</accession>
<feature type="compositionally biased region" description="Basic and acidic residues" evidence="2">
    <location>
        <begin position="399"/>
        <end position="413"/>
    </location>
</feature>
<dbReference type="InterPro" id="IPR011112">
    <property type="entry name" value="Rho-like_N"/>
</dbReference>
<feature type="domain" description="OTU" evidence="3">
    <location>
        <begin position="566"/>
        <end position="705"/>
    </location>
</feature>
<feature type="compositionally biased region" description="Polar residues" evidence="2">
    <location>
        <begin position="513"/>
        <end position="536"/>
    </location>
</feature>
<dbReference type="InterPro" id="IPR038765">
    <property type="entry name" value="Papain-like_cys_pep_sf"/>
</dbReference>
<dbReference type="GeneID" id="16414350"/>
<organism evidence="4 5">
    <name type="scientific">Invertebrate iridescent virus 22</name>
    <dbReference type="NCBI Taxonomy" id="345198"/>
    <lineage>
        <taxon>Viruses</taxon>
        <taxon>Varidnaviria</taxon>
        <taxon>Bamfordvirae</taxon>
        <taxon>Nucleocytoviricota</taxon>
        <taxon>Megaviricetes</taxon>
        <taxon>Pimascovirales</taxon>
        <taxon>Pimascovirales incertae sedis</taxon>
        <taxon>Iridoviridae</taxon>
        <taxon>Betairidovirinae</taxon>
        <taxon>Chloriridovirus</taxon>
        <taxon>Chloriridovirus simulium1</taxon>
    </lineage>
</organism>